<keyword evidence="4" id="KW-0378">Hydrolase</keyword>
<keyword evidence="9" id="KW-0326">Glycosidase</keyword>
<protein>
    <recommendedName>
        <fullName evidence="10">Formamidopyrimidine-DNA glycosylase catalytic domain-containing protein</fullName>
    </recommendedName>
</protein>
<dbReference type="AlphaFoldDB" id="A0A074KXC4"/>
<proteinExistence type="inferred from homology"/>
<comment type="catalytic activity">
    <reaction evidence="1">
        <text>Hydrolysis of DNA containing ring-opened 7-methylguanine residues, releasing 2,6-diamino-4-hydroxy-5-(N-methyl)formamidopyrimidine.</text>
        <dbReference type="EC" id="3.2.2.23"/>
    </reaction>
</comment>
<dbReference type="GO" id="GO:0003906">
    <property type="term" value="F:DNA-(apurinic or apyrimidinic site) endonuclease activity"/>
    <property type="evidence" value="ECO:0007669"/>
    <property type="project" value="InterPro"/>
</dbReference>
<evidence type="ECO:0000256" key="3">
    <source>
        <dbReference type="ARBA" id="ARBA00022763"/>
    </source>
</evidence>
<reference evidence="11 12" key="1">
    <citation type="submission" date="2014-04" db="EMBL/GenBank/DDBJ databases">
        <title>Characterization and application of a salt tolerant electro-active bacterium.</title>
        <authorList>
            <person name="Yang L."/>
            <person name="Wei S."/>
            <person name="Tay Q.X.M."/>
        </authorList>
    </citation>
    <scope>NUCLEOTIDE SEQUENCE [LARGE SCALE GENOMIC DNA]</scope>
    <source>
        <strain evidence="11 12">LY1</strain>
    </source>
</reference>
<dbReference type="GO" id="GO:0034039">
    <property type="term" value="F:8-oxo-7,8-dihydroguanine DNA N-glycosylase activity"/>
    <property type="evidence" value="ECO:0007669"/>
    <property type="project" value="TreeGrafter"/>
</dbReference>
<evidence type="ECO:0000256" key="7">
    <source>
        <dbReference type="ARBA" id="ARBA00023239"/>
    </source>
</evidence>
<dbReference type="Proteomes" id="UP000027821">
    <property type="component" value="Unassembled WGS sequence"/>
</dbReference>
<keyword evidence="8" id="KW-0511">Multifunctional enzyme</keyword>
<organism evidence="11 12">
    <name type="scientific">Anditalea andensis</name>
    <dbReference type="NCBI Taxonomy" id="1048983"/>
    <lineage>
        <taxon>Bacteria</taxon>
        <taxon>Pseudomonadati</taxon>
        <taxon>Bacteroidota</taxon>
        <taxon>Cytophagia</taxon>
        <taxon>Cytophagales</taxon>
        <taxon>Cytophagaceae</taxon>
        <taxon>Anditalea</taxon>
    </lineage>
</organism>
<accession>A0A074KXC4</accession>
<dbReference type="SUPFAM" id="SSF81624">
    <property type="entry name" value="N-terminal domain of MutM-like DNA repair proteins"/>
    <property type="match status" value="1"/>
</dbReference>
<evidence type="ECO:0000313" key="11">
    <source>
        <dbReference type="EMBL" id="KEO72278.1"/>
    </source>
</evidence>
<dbReference type="GO" id="GO:0003684">
    <property type="term" value="F:damaged DNA binding"/>
    <property type="evidence" value="ECO:0007669"/>
    <property type="project" value="InterPro"/>
</dbReference>
<dbReference type="GO" id="GO:0008270">
    <property type="term" value="F:zinc ion binding"/>
    <property type="evidence" value="ECO:0007669"/>
    <property type="project" value="InterPro"/>
</dbReference>
<evidence type="ECO:0000256" key="4">
    <source>
        <dbReference type="ARBA" id="ARBA00022801"/>
    </source>
</evidence>
<evidence type="ECO:0000313" key="12">
    <source>
        <dbReference type="Proteomes" id="UP000027821"/>
    </source>
</evidence>
<keyword evidence="12" id="KW-1185">Reference proteome</keyword>
<dbReference type="SUPFAM" id="SSF46946">
    <property type="entry name" value="S13-like H2TH domain"/>
    <property type="match status" value="1"/>
</dbReference>
<keyword evidence="6" id="KW-0234">DNA repair</keyword>
<evidence type="ECO:0000256" key="9">
    <source>
        <dbReference type="ARBA" id="ARBA00023295"/>
    </source>
</evidence>
<dbReference type="PANTHER" id="PTHR22993">
    <property type="entry name" value="FORMAMIDOPYRIMIDINE-DNA GLYCOSYLASE"/>
    <property type="match status" value="1"/>
</dbReference>
<dbReference type="RefSeq" id="WP_035076648.1">
    <property type="nucleotide sequence ID" value="NZ_JMIH01000024.1"/>
</dbReference>
<dbReference type="InterPro" id="IPR012319">
    <property type="entry name" value="FPG_cat"/>
</dbReference>
<dbReference type="Gene3D" id="3.20.190.10">
    <property type="entry name" value="MutM-like, N-terminal"/>
    <property type="match status" value="1"/>
</dbReference>
<keyword evidence="7" id="KW-0456">Lyase</keyword>
<dbReference type="GO" id="GO:0016829">
    <property type="term" value="F:lyase activity"/>
    <property type="evidence" value="ECO:0007669"/>
    <property type="project" value="UniProtKB-KW"/>
</dbReference>
<evidence type="ECO:0000256" key="1">
    <source>
        <dbReference type="ARBA" id="ARBA00001668"/>
    </source>
</evidence>
<name>A0A074KXC4_9BACT</name>
<evidence type="ECO:0000256" key="5">
    <source>
        <dbReference type="ARBA" id="ARBA00023125"/>
    </source>
</evidence>
<dbReference type="SMART" id="SM01232">
    <property type="entry name" value="H2TH"/>
    <property type="match status" value="1"/>
</dbReference>
<comment type="similarity">
    <text evidence="2">Belongs to the FPG family.</text>
</comment>
<keyword evidence="3" id="KW-0227">DNA damage</keyword>
<dbReference type="Pfam" id="PF06831">
    <property type="entry name" value="H2TH"/>
    <property type="match status" value="1"/>
</dbReference>
<sequence length="259" mass="29596">MPELPDLQVFSRNLHEKISGKTVKKVTVHRAKKLNVTEKELQQALHDQKIKQVRRDGKELVIDFPNGNSLYLHLMLNGSMHLFENKHDQKYAILEIRFTDGCGLLMADPRGMAKPTLNPPHADGIDSLSKDLDTPFLKEVMKDKQASVKNFLLDQKVIRGIGNAYSDEILWEARISPFSICSKIPPKKVEDLVKSIKEVLVSAEQKITENYPDIISGEIRDFLLIHNPNKSESPNGYEIKVEKVGSRKTYYSEEQKLYK</sequence>
<dbReference type="EMBL" id="JMIH01000024">
    <property type="protein sequence ID" value="KEO72278.1"/>
    <property type="molecule type" value="Genomic_DNA"/>
</dbReference>
<dbReference type="PROSITE" id="PS51068">
    <property type="entry name" value="FPG_CAT"/>
    <property type="match status" value="1"/>
</dbReference>
<comment type="caution">
    <text evidence="11">The sequence shown here is derived from an EMBL/GenBank/DDBJ whole genome shotgun (WGS) entry which is preliminary data.</text>
</comment>
<evidence type="ECO:0000259" key="10">
    <source>
        <dbReference type="PROSITE" id="PS51068"/>
    </source>
</evidence>
<dbReference type="InterPro" id="IPR010979">
    <property type="entry name" value="Ribosomal_uS13-like_H2TH"/>
</dbReference>
<dbReference type="PANTHER" id="PTHR22993:SF9">
    <property type="entry name" value="FORMAMIDOPYRIMIDINE-DNA GLYCOSYLASE"/>
    <property type="match status" value="1"/>
</dbReference>
<keyword evidence="5" id="KW-0238">DNA-binding</keyword>
<dbReference type="STRING" id="1048983.EL17_16125"/>
<dbReference type="SMART" id="SM00898">
    <property type="entry name" value="Fapy_DNA_glyco"/>
    <property type="match status" value="1"/>
</dbReference>
<dbReference type="Gene3D" id="1.10.8.50">
    <property type="match status" value="1"/>
</dbReference>
<dbReference type="OrthoDB" id="9800855at2"/>
<evidence type="ECO:0000256" key="2">
    <source>
        <dbReference type="ARBA" id="ARBA00009409"/>
    </source>
</evidence>
<dbReference type="InterPro" id="IPR015886">
    <property type="entry name" value="H2TH_FPG"/>
</dbReference>
<dbReference type="eggNOG" id="COG0266">
    <property type="taxonomic scope" value="Bacteria"/>
</dbReference>
<feature type="domain" description="Formamidopyrimidine-DNA glycosylase catalytic" evidence="10">
    <location>
        <begin position="2"/>
        <end position="113"/>
    </location>
</feature>
<dbReference type="InterPro" id="IPR035937">
    <property type="entry name" value="FPG_N"/>
</dbReference>
<gene>
    <name evidence="11" type="ORF">EL17_16125</name>
</gene>
<dbReference type="GO" id="GO:0006284">
    <property type="term" value="P:base-excision repair"/>
    <property type="evidence" value="ECO:0007669"/>
    <property type="project" value="InterPro"/>
</dbReference>
<evidence type="ECO:0000256" key="8">
    <source>
        <dbReference type="ARBA" id="ARBA00023268"/>
    </source>
</evidence>
<dbReference type="Pfam" id="PF01149">
    <property type="entry name" value="Fapy_DNA_glyco"/>
    <property type="match status" value="1"/>
</dbReference>
<evidence type="ECO:0000256" key="6">
    <source>
        <dbReference type="ARBA" id="ARBA00023204"/>
    </source>
</evidence>